<evidence type="ECO:0000256" key="5">
    <source>
        <dbReference type="ARBA" id="ARBA00022839"/>
    </source>
</evidence>
<reference evidence="8" key="1">
    <citation type="submission" date="2022-06" db="EMBL/GenBank/DDBJ databases">
        <title>Draft Genome Sequences of Three Actinomyces oris Strains, Isolated from Healthy Human Feces.</title>
        <authorList>
            <person name="Ye Y."/>
            <person name="Liu C."/>
            <person name="Zhao J."/>
            <person name="Xu J."/>
            <person name="Huang H."/>
            <person name="Wang B."/>
            <person name="Wei J."/>
            <person name="Jing X."/>
        </authorList>
    </citation>
    <scope>NUCLEOTIDE SEQUENCE</scope>
    <source>
        <strain evidence="8">CNGBCC1803368</strain>
    </source>
</reference>
<dbReference type="PANTHER" id="PTHR34137:SF1">
    <property type="entry name" value="EXODEOXYRIBONUCLEASE 7 SMALL SUBUNIT"/>
    <property type="match status" value="1"/>
</dbReference>
<dbReference type="GO" id="GO:0009318">
    <property type="term" value="C:exodeoxyribonuclease VII complex"/>
    <property type="evidence" value="ECO:0007669"/>
    <property type="project" value="UniProtKB-UniRule"/>
</dbReference>
<dbReference type="GO" id="GO:0005829">
    <property type="term" value="C:cytosol"/>
    <property type="evidence" value="ECO:0007669"/>
    <property type="project" value="TreeGrafter"/>
</dbReference>
<feature type="compositionally biased region" description="Low complexity" evidence="7">
    <location>
        <begin position="19"/>
        <end position="43"/>
    </location>
</feature>
<dbReference type="Pfam" id="PF02609">
    <property type="entry name" value="Exonuc_VII_S"/>
    <property type="match status" value="1"/>
</dbReference>
<evidence type="ECO:0000313" key="9">
    <source>
        <dbReference type="Proteomes" id="UP001180729"/>
    </source>
</evidence>
<comment type="caution">
    <text evidence="8">The sequence shown here is derived from an EMBL/GenBank/DDBJ whole genome shotgun (WGS) entry which is preliminary data.</text>
</comment>
<dbReference type="PANTHER" id="PTHR34137">
    <property type="entry name" value="EXODEOXYRIBONUCLEASE 7 SMALL SUBUNIT"/>
    <property type="match status" value="1"/>
</dbReference>
<comment type="catalytic activity">
    <reaction evidence="6">
        <text>Exonucleolytic cleavage in either 5'- to 3'- or 3'- to 5'-direction to yield nucleoside 5'-phosphates.</text>
        <dbReference type="EC" id="3.1.11.6"/>
    </reaction>
</comment>
<accession>A0AAE4K1J0</accession>
<dbReference type="HAMAP" id="MF_00337">
    <property type="entry name" value="Exonuc_7_S"/>
    <property type="match status" value="1"/>
</dbReference>
<dbReference type="EC" id="3.1.11.6" evidence="6"/>
<keyword evidence="4 6" id="KW-0378">Hydrolase</keyword>
<comment type="subunit">
    <text evidence="6">Heterooligomer composed of large and small subunits.</text>
</comment>
<feature type="region of interest" description="Disordered" evidence="7">
    <location>
        <begin position="1"/>
        <end position="49"/>
    </location>
</feature>
<dbReference type="GO" id="GO:0008855">
    <property type="term" value="F:exodeoxyribonuclease VII activity"/>
    <property type="evidence" value="ECO:0007669"/>
    <property type="project" value="UniProtKB-UniRule"/>
</dbReference>
<comment type="function">
    <text evidence="6">Bidirectionally degrades single-stranded DNA into large acid-insoluble oligonucleotides, which are then degraded further into small acid-soluble oligonucleotides.</text>
</comment>
<dbReference type="NCBIfam" id="NF002139">
    <property type="entry name" value="PRK00977.1-3"/>
    <property type="match status" value="1"/>
</dbReference>
<evidence type="ECO:0000313" key="8">
    <source>
        <dbReference type="EMBL" id="MDT0247882.1"/>
    </source>
</evidence>
<comment type="subcellular location">
    <subcellularLocation>
        <location evidence="6">Cytoplasm</location>
    </subcellularLocation>
</comment>
<proteinExistence type="inferred from homology"/>
<dbReference type="GO" id="GO:0006308">
    <property type="term" value="P:DNA catabolic process"/>
    <property type="evidence" value="ECO:0007669"/>
    <property type="project" value="UniProtKB-UniRule"/>
</dbReference>
<sequence>MSSEMNPGPYSDQYPDEYSPQSSPYSASSGASGSSASSAPAAGGASGANEDVATLSYERAREELVAVVQRLEAGSVPLEDSLALWERGEALAQRCQTWLDEARARLAAVAQEDPED</sequence>
<keyword evidence="3 6" id="KW-0540">Nuclease</keyword>
<gene>
    <name evidence="6" type="primary">xseB</name>
    <name evidence="8" type="ORF">RMW62_02135</name>
</gene>
<keyword evidence="5 6" id="KW-0269">Exonuclease</keyword>
<organism evidence="8 9">
    <name type="scientific">Actinomyces oris</name>
    <dbReference type="NCBI Taxonomy" id="544580"/>
    <lineage>
        <taxon>Bacteria</taxon>
        <taxon>Bacillati</taxon>
        <taxon>Actinomycetota</taxon>
        <taxon>Actinomycetes</taxon>
        <taxon>Actinomycetales</taxon>
        <taxon>Actinomycetaceae</taxon>
        <taxon>Actinomyces</taxon>
    </lineage>
</organism>
<evidence type="ECO:0000256" key="7">
    <source>
        <dbReference type="SAM" id="MobiDB-lite"/>
    </source>
</evidence>
<protein>
    <recommendedName>
        <fullName evidence="6">Exodeoxyribonuclease 7 small subunit</fullName>
        <ecNumber evidence="6">3.1.11.6</ecNumber>
    </recommendedName>
    <alternativeName>
        <fullName evidence="6">Exodeoxyribonuclease VII small subunit</fullName>
        <shortName evidence="6">Exonuclease VII small subunit</shortName>
    </alternativeName>
</protein>
<dbReference type="InterPro" id="IPR037004">
    <property type="entry name" value="Exonuc_VII_ssu_sf"/>
</dbReference>
<evidence type="ECO:0000256" key="1">
    <source>
        <dbReference type="ARBA" id="ARBA00009998"/>
    </source>
</evidence>
<comment type="similarity">
    <text evidence="1 6">Belongs to the XseB family.</text>
</comment>
<keyword evidence="2 6" id="KW-0963">Cytoplasm</keyword>
<dbReference type="NCBIfam" id="TIGR01280">
    <property type="entry name" value="xseB"/>
    <property type="match status" value="1"/>
</dbReference>
<dbReference type="RefSeq" id="WP_256275246.1">
    <property type="nucleotide sequence ID" value="NZ_CALJNX010000054.1"/>
</dbReference>
<dbReference type="Proteomes" id="UP001180729">
    <property type="component" value="Unassembled WGS sequence"/>
</dbReference>
<evidence type="ECO:0000256" key="3">
    <source>
        <dbReference type="ARBA" id="ARBA00022722"/>
    </source>
</evidence>
<name>A0AAE4K1J0_9ACTO</name>
<dbReference type="SUPFAM" id="SSF116842">
    <property type="entry name" value="XseB-like"/>
    <property type="match status" value="1"/>
</dbReference>
<evidence type="ECO:0000256" key="2">
    <source>
        <dbReference type="ARBA" id="ARBA00022490"/>
    </source>
</evidence>
<dbReference type="EMBL" id="JAMZMH010000002">
    <property type="protein sequence ID" value="MDT0247882.1"/>
    <property type="molecule type" value="Genomic_DNA"/>
</dbReference>
<evidence type="ECO:0000256" key="6">
    <source>
        <dbReference type="HAMAP-Rule" id="MF_00337"/>
    </source>
</evidence>
<evidence type="ECO:0000256" key="4">
    <source>
        <dbReference type="ARBA" id="ARBA00022801"/>
    </source>
</evidence>
<dbReference type="InterPro" id="IPR003761">
    <property type="entry name" value="Exonuc_VII_S"/>
</dbReference>
<dbReference type="Gene3D" id="1.10.287.1040">
    <property type="entry name" value="Exonuclease VII, small subunit"/>
    <property type="match status" value="1"/>
</dbReference>
<dbReference type="AlphaFoldDB" id="A0AAE4K1J0"/>